<dbReference type="SUPFAM" id="SSF48371">
    <property type="entry name" value="ARM repeat"/>
    <property type="match status" value="1"/>
</dbReference>
<reference evidence="8" key="2">
    <citation type="submission" date="2025-09" db="UniProtKB">
        <authorList>
            <consortium name="Ensembl"/>
        </authorList>
    </citation>
    <scope>IDENTIFICATION</scope>
</reference>
<evidence type="ECO:0000256" key="5">
    <source>
        <dbReference type="ARBA" id="ARBA00022949"/>
    </source>
</evidence>
<feature type="repeat" description="ARM" evidence="6">
    <location>
        <begin position="377"/>
        <end position="419"/>
    </location>
</feature>
<evidence type="ECO:0000313" key="8">
    <source>
        <dbReference type="Ensembl" id="ENSOTSP00005012656.2"/>
    </source>
</evidence>
<dbReference type="InterPro" id="IPR016024">
    <property type="entry name" value="ARM-type_fold"/>
</dbReference>
<dbReference type="AlphaFoldDB" id="A0A8C8CSX7"/>
<dbReference type="GeneTree" id="ENSGT00940000159515"/>
<feature type="repeat" description="ARM" evidence="6">
    <location>
        <begin position="419"/>
        <end position="461"/>
    </location>
</feature>
<dbReference type="Gene3D" id="1.25.10.10">
    <property type="entry name" value="Leucine-rich Repeat Variant"/>
    <property type="match status" value="1"/>
</dbReference>
<dbReference type="GO" id="GO:0005886">
    <property type="term" value="C:plasma membrane"/>
    <property type="evidence" value="ECO:0007669"/>
    <property type="project" value="TreeGrafter"/>
</dbReference>
<dbReference type="PROSITE" id="PS50176">
    <property type="entry name" value="ARM_REPEAT"/>
    <property type="match status" value="2"/>
</dbReference>
<dbReference type="SMART" id="SM00185">
    <property type="entry name" value="ARM"/>
    <property type="match status" value="4"/>
</dbReference>
<dbReference type="InterPro" id="IPR011989">
    <property type="entry name" value="ARM-like"/>
</dbReference>
<evidence type="ECO:0008006" key="10">
    <source>
        <dbReference type="Google" id="ProtNLM"/>
    </source>
</evidence>
<organism evidence="8 9">
    <name type="scientific">Oncorhynchus tshawytscha</name>
    <name type="common">Chinook salmon</name>
    <name type="synonym">Salmo tshawytscha</name>
    <dbReference type="NCBI Taxonomy" id="74940"/>
    <lineage>
        <taxon>Eukaryota</taxon>
        <taxon>Metazoa</taxon>
        <taxon>Chordata</taxon>
        <taxon>Craniata</taxon>
        <taxon>Vertebrata</taxon>
        <taxon>Euteleostomi</taxon>
        <taxon>Actinopterygii</taxon>
        <taxon>Neopterygii</taxon>
        <taxon>Teleostei</taxon>
        <taxon>Protacanthopterygii</taxon>
        <taxon>Salmoniformes</taxon>
        <taxon>Salmonidae</taxon>
        <taxon>Salmoninae</taxon>
        <taxon>Oncorhynchus</taxon>
    </lineage>
</organism>
<dbReference type="PANTHER" id="PTHR10372:SF1">
    <property type="entry name" value="PLAKOPHILIN-3"/>
    <property type="match status" value="1"/>
</dbReference>
<dbReference type="InterPro" id="IPR000225">
    <property type="entry name" value="Armadillo"/>
</dbReference>
<evidence type="ECO:0000256" key="6">
    <source>
        <dbReference type="PROSITE-ProRule" id="PRU00259"/>
    </source>
</evidence>
<dbReference type="InterPro" id="IPR028435">
    <property type="entry name" value="Plakophilin/d_Catenin"/>
</dbReference>
<comment type="similarity">
    <text evidence="2">Belongs to the beta-catenin family.</text>
</comment>
<name>A0A8C8CSX7_ONCTS</name>
<dbReference type="Pfam" id="PF00514">
    <property type="entry name" value="Arm"/>
    <property type="match status" value="2"/>
</dbReference>
<dbReference type="GO" id="GO:0005737">
    <property type="term" value="C:cytoplasm"/>
    <property type="evidence" value="ECO:0007669"/>
    <property type="project" value="TreeGrafter"/>
</dbReference>
<dbReference type="GO" id="GO:0005634">
    <property type="term" value="C:nucleus"/>
    <property type="evidence" value="ECO:0007669"/>
    <property type="project" value="TreeGrafter"/>
</dbReference>
<evidence type="ECO:0000313" key="9">
    <source>
        <dbReference type="Proteomes" id="UP000694402"/>
    </source>
</evidence>
<protein>
    <recommendedName>
        <fullName evidence="10">Plakophilin 3b</fullName>
    </recommendedName>
</protein>
<dbReference type="Ensembl" id="ENSOTST00005013875.2">
    <property type="protein sequence ID" value="ENSOTSP00005012656.2"/>
    <property type="gene ID" value="ENSOTSG00005006518.2"/>
</dbReference>
<evidence type="ECO:0000256" key="2">
    <source>
        <dbReference type="ARBA" id="ARBA00005462"/>
    </source>
</evidence>
<dbReference type="GO" id="GO:0098609">
    <property type="term" value="P:cell-cell adhesion"/>
    <property type="evidence" value="ECO:0007669"/>
    <property type="project" value="InterPro"/>
</dbReference>
<evidence type="ECO:0000256" key="3">
    <source>
        <dbReference type="ARBA" id="ARBA00022737"/>
    </source>
</evidence>
<evidence type="ECO:0000256" key="1">
    <source>
        <dbReference type="ARBA" id="ARBA00004282"/>
    </source>
</evidence>
<accession>A0A8C8CSX7</accession>
<proteinExistence type="inferred from homology"/>
<feature type="region of interest" description="Disordered" evidence="7">
    <location>
        <begin position="258"/>
        <end position="277"/>
    </location>
</feature>
<keyword evidence="9" id="KW-1185">Reference proteome</keyword>
<sequence length="850" mass="93929">MSATVASESCFLSALQPITAVTTYAVPSDVQLGPRGSIMDEVERAKRVQQQVNLRLAEKKYSTLTRLNVSNCISPDHGGTMRYNTYNPGFSSKSMVYNTGSWTMKMPPVSQQYLGGGYSSRSAVELGPRYRISQPPVNIGYLHHDDIQLGGYQTSRTRTARSRSVCQADQEAVVQGVGGLFTLPHQQPNPVASWVARDGMEIEFHSYHGGGIPAPATMRRTLSGTLAGDGSGGWREAELVYQPSYRGPAHRTISRINNRQQQQQQLSSASGLQQWQQVSGGGSGSVYGGWGQYQNSLPRLASFHSMKSVEKGMDVPDGGSDSANSNQKLRGMHSLDMPTAVNYLFMSNTAMQMLGAAYIQHQCYHSSDAKNQVRLLKGVPALVQLFSSDSQEVQCYATGATRNLIYENMDNKAALIEAEGITKLISVLNEPDEELRKNITGILWNMSSKESLKEKLARETLSELTERVLVPLCSGGDSELIRQSPSEADIFYNISGCLRNLSSVNERTRQQMRDMRGLVDSLVAYIQNSLQDEKSEDKGVENAVCVLRNLSYQLYSEIPPSTLLRLEGPTWARATTGTESIGCFTPQSKKAKERRNQELSTSEVAKQPKGAEWLWHPQVVGLYNRVLQHYEANTATREAAAGALQNITARETRWASVLSWVALEQERMLPVVLDLLQTQSDQEMCSLTGLLWNLSRHSRNKNDMATKVVNVLVTKLPSDGHQKEPSGEVVVNICGILNNLVAGSSLAARDITFFDGLPKLVAIKSSHNSSSGKLKAAKAASTVLLNMFQYNKLHKDYKQYRGKETSGFNFFSPNVGNKHQDVVMQSHVLIFPAIAQHYFTESRFLKEQSV</sequence>
<reference evidence="8" key="1">
    <citation type="submission" date="2025-08" db="UniProtKB">
        <authorList>
            <consortium name="Ensembl"/>
        </authorList>
    </citation>
    <scope>IDENTIFICATION</scope>
</reference>
<gene>
    <name evidence="8" type="primary">LOC112249288</name>
</gene>
<keyword evidence="5" id="KW-0965">Cell junction</keyword>
<evidence type="ECO:0000256" key="7">
    <source>
        <dbReference type="SAM" id="MobiDB-lite"/>
    </source>
</evidence>
<evidence type="ECO:0000256" key="4">
    <source>
        <dbReference type="ARBA" id="ARBA00022889"/>
    </source>
</evidence>
<feature type="compositionally biased region" description="Low complexity" evidence="7">
    <location>
        <begin position="260"/>
        <end position="277"/>
    </location>
</feature>
<dbReference type="Proteomes" id="UP000694402">
    <property type="component" value="Unassembled WGS sequence"/>
</dbReference>
<keyword evidence="3" id="KW-0677">Repeat</keyword>
<comment type="subcellular location">
    <subcellularLocation>
        <location evidence="1">Cell junction</location>
    </subcellularLocation>
</comment>
<keyword evidence="4" id="KW-0130">Cell adhesion</keyword>
<dbReference type="PANTHER" id="PTHR10372">
    <property type="entry name" value="PLAKOPHILLIN-RELATED"/>
    <property type="match status" value="1"/>
</dbReference>
<dbReference type="GO" id="GO:0005912">
    <property type="term" value="C:adherens junction"/>
    <property type="evidence" value="ECO:0007669"/>
    <property type="project" value="TreeGrafter"/>
</dbReference>